<feature type="transmembrane region" description="Helical" evidence="1">
    <location>
        <begin position="16"/>
        <end position="37"/>
    </location>
</feature>
<evidence type="ECO:0000256" key="1">
    <source>
        <dbReference type="SAM" id="Phobius"/>
    </source>
</evidence>
<keyword evidence="1" id="KW-0812">Transmembrane</keyword>
<reference evidence="3" key="1">
    <citation type="submission" date="2016-10" db="EMBL/GenBank/DDBJ databases">
        <authorList>
            <person name="Varghese N."/>
            <person name="Submissions S."/>
        </authorList>
    </citation>
    <scope>NUCLEOTIDE SEQUENCE [LARGE SCALE GENOMIC DNA]</scope>
    <source>
        <strain evidence="3">CGMCC 1.6763</strain>
    </source>
</reference>
<accession>A0A1H6WBT5</accession>
<sequence>MTGMTSRQSQSRLVDLLFYLLGSLYLAGIAAAFIFVVSKMVHYF</sequence>
<evidence type="ECO:0000313" key="2">
    <source>
        <dbReference type="EMBL" id="SEJ13166.1"/>
    </source>
</evidence>
<evidence type="ECO:0000313" key="3">
    <source>
        <dbReference type="Proteomes" id="UP000199200"/>
    </source>
</evidence>
<gene>
    <name evidence="2" type="ORF">SAMN04488127_1059</name>
</gene>
<keyword evidence="3" id="KW-1185">Reference proteome</keyword>
<dbReference type="Proteomes" id="UP000199200">
    <property type="component" value="Unassembled WGS sequence"/>
</dbReference>
<proteinExistence type="predicted"/>
<dbReference type="RefSeq" id="WP_281242806.1">
    <property type="nucleotide sequence ID" value="NZ_FNZF01000002.1"/>
</dbReference>
<protein>
    <submittedName>
        <fullName evidence="2">Uncharacterized protein</fullName>
    </submittedName>
</protein>
<name>A0A1H6WBT5_9BACL</name>
<organism evidence="2 3">
    <name type="scientific">Bhargavaea ginsengi</name>
    <dbReference type="NCBI Taxonomy" id="426757"/>
    <lineage>
        <taxon>Bacteria</taxon>
        <taxon>Bacillati</taxon>
        <taxon>Bacillota</taxon>
        <taxon>Bacilli</taxon>
        <taxon>Bacillales</taxon>
        <taxon>Caryophanaceae</taxon>
        <taxon>Bhargavaea</taxon>
    </lineage>
</organism>
<keyword evidence="1" id="KW-0472">Membrane</keyword>
<dbReference type="EMBL" id="FNZF01000002">
    <property type="protein sequence ID" value="SEJ13166.1"/>
    <property type="molecule type" value="Genomic_DNA"/>
</dbReference>
<dbReference type="AlphaFoldDB" id="A0A1H6WBT5"/>
<keyword evidence="1" id="KW-1133">Transmembrane helix</keyword>